<proteinExistence type="predicted"/>
<protein>
    <submittedName>
        <fullName evidence="3">Alpha/beta hydrolase</fullName>
    </submittedName>
</protein>
<dbReference type="STRING" id="1797110.A3841_06785"/>
<dbReference type="InterPro" id="IPR000639">
    <property type="entry name" value="Epox_hydrolase-like"/>
</dbReference>
<dbReference type="PRINTS" id="PR00412">
    <property type="entry name" value="EPOXHYDRLASE"/>
</dbReference>
<dbReference type="Pfam" id="PF00561">
    <property type="entry name" value="Abhydrolase_1"/>
    <property type="match status" value="1"/>
</dbReference>
<dbReference type="AlphaFoldDB" id="A0A1Q5P820"/>
<feature type="signal peptide" evidence="1">
    <location>
        <begin position="1"/>
        <end position="20"/>
    </location>
</feature>
<dbReference type="RefSeq" id="WP_073855070.1">
    <property type="nucleotide sequence ID" value="NZ_LVWA01000013.1"/>
</dbReference>
<comment type="caution">
    <text evidence="3">The sequence shown here is derived from an EMBL/GenBank/DDBJ whole genome shotgun (WGS) entry which is preliminary data.</text>
</comment>
<accession>A0A1Q5P820</accession>
<dbReference type="InterPro" id="IPR050266">
    <property type="entry name" value="AB_hydrolase_sf"/>
</dbReference>
<dbReference type="EMBL" id="LVWA01000013">
    <property type="protein sequence ID" value="OKL38420.1"/>
    <property type="molecule type" value="Genomic_DNA"/>
</dbReference>
<keyword evidence="1" id="KW-0732">Signal</keyword>
<dbReference type="PRINTS" id="PR00111">
    <property type="entry name" value="ABHYDROLASE"/>
</dbReference>
<dbReference type="GO" id="GO:0046464">
    <property type="term" value="P:acylglycerol catabolic process"/>
    <property type="evidence" value="ECO:0007669"/>
    <property type="project" value="TreeGrafter"/>
</dbReference>
<evidence type="ECO:0000256" key="1">
    <source>
        <dbReference type="SAM" id="SignalP"/>
    </source>
</evidence>
<dbReference type="InterPro" id="IPR029058">
    <property type="entry name" value="AB_hydrolase_fold"/>
</dbReference>
<name>A0A1Q5P820_9BACT</name>
<dbReference type="PANTHER" id="PTHR43798">
    <property type="entry name" value="MONOACYLGLYCEROL LIPASE"/>
    <property type="match status" value="1"/>
</dbReference>
<dbReference type="GO" id="GO:0047372">
    <property type="term" value="F:monoacylglycerol lipase activity"/>
    <property type="evidence" value="ECO:0007669"/>
    <property type="project" value="TreeGrafter"/>
</dbReference>
<dbReference type="GO" id="GO:0016020">
    <property type="term" value="C:membrane"/>
    <property type="evidence" value="ECO:0007669"/>
    <property type="project" value="TreeGrafter"/>
</dbReference>
<dbReference type="OrthoDB" id="9773293at2"/>
<feature type="domain" description="AB hydrolase-1" evidence="2">
    <location>
        <begin position="70"/>
        <end position="318"/>
    </location>
</feature>
<dbReference type="SUPFAM" id="SSF53474">
    <property type="entry name" value="alpha/beta-Hydrolases"/>
    <property type="match status" value="1"/>
</dbReference>
<evidence type="ECO:0000259" key="2">
    <source>
        <dbReference type="Pfam" id="PF00561"/>
    </source>
</evidence>
<gene>
    <name evidence="3" type="ORF">A3841_06785</name>
</gene>
<evidence type="ECO:0000313" key="4">
    <source>
        <dbReference type="Proteomes" id="UP000186551"/>
    </source>
</evidence>
<feature type="chain" id="PRO_5012276364" evidence="1">
    <location>
        <begin position="21"/>
        <end position="332"/>
    </location>
</feature>
<dbReference type="InterPro" id="IPR000073">
    <property type="entry name" value="AB_hydrolase_1"/>
</dbReference>
<reference evidence="3 4" key="1">
    <citation type="submission" date="2016-03" db="EMBL/GenBank/DDBJ databases">
        <title>Genome sequence of Pontibacter sp. nov., of the family cytophagaceae, isolated from marine sediment of the Yellow Sea, China.</title>
        <authorList>
            <person name="Zhang G."/>
            <person name="Zhang R."/>
        </authorList>
    </citation>
    <scope>NUCLEOTIDE SEQUENCE [LARGE SCALE GENOMIC DNA]</scope>
    <source>
        <strain evidence="3 4">S10-8</strain>
    </source>
</reference>
<dbReference type="Proteomes" id="UP000186551">
    <property type="component" value="Unassembled WGS sequence"/>
</dbReference>
<dbReference type="PANTHER" id="PTHR43798:SF33">
    <property type="entry name" value="HYDROLASE, PUTATIVE (AFU_ORTHOLOGUE AFUA_2G14860)-RELATED"/>
    <property type="match status" value="1"/>
</dbReference>
<organism evidence="3 4">
    <name type="scientific">Pontibacter flavimaris</name>
    <dbReference type="NCBI Taxonomy" id="1797110"/>
    <lineage>
        <taxon>Bacteria</taxon>
        <taxon>Pseudomonadati</taxon>
        <taxon>Bacteroidota</taxon>
        <taxon>Cytophagia</taxon>
        <taxon>Cytophagales</taxon>
        <taxon>Hymenobacteraceae</taxon>
        <taxon>Pontibacter</taxon>
    </lineage>
</organism>
<dbReference type="Gene3D" id="3.40.50.1820">
    <property type="entry name" value="alpha/beta hydrolase"/>
    <property type="match status" value="1"/>
</dbReference>
<evidence type="ECO:0000313" key="3">
    <source>
        <dbReference type="EMBL" id="OKL38420.1"/>
    </source>
</evidence>
<keyword evidence="4" id="KW-1185">Reference proteome</keyword>
<keyword evidence="3" id="KW-0378">Hydrolase</keyword>
<sequence length="332" mass="37983">MKRLPLLLLSMLAFAWAVQAQQVPASLNATLDGYNYPHEVKYFEAEVEGQKYKMAYMDVAPAKKVQNPQTVLLLHGKNFMGAYWRQTIQFLSENGFRVIVPDQLGFGKSDKPEIHYTFHQLAQNTQRLLQQLGIKQVAVVGHSMGGMVATRFALMYPGLTTKLVLENPIGLEDYRVFVPYKNLQELYQSEQKQTAEAIKNYHQTYYTSWKPAYEEWVQVPAAQISHPDFPKVAKVSALTYDMIYQQPVVYEFGQVKAPTLVLIGQEDRTIVGKGFIEDKQKLKEHGQYPQLGKQTAKAIPGAKLVELEKVGHIPHLEATERFHRELLQFLRQ</sequence>